<name>H8I5W9_METCZ</name>
<protein>
    <submittedName>
        <fullName evidence="2">H4MPT-linked C1 transfer pathway protein</fullName>
    </submittedName>
</protein>
<accession>H8I5W9</accession>
<dbReference type="OrthoDB" id="148086at2157"/>
<evidence type="ECO:0000259" key="1">
    <source>
        <dbReference type="Pfam" id="PF01968"/>
    </source>
</evidence>
<feature type="domain" description="Hydantoinase A/oxoprolinase" evidence="1">
    <location>
        <begin position="51"/>
        <end position="317"/>
    </location>
</feature>
<sequence length="325" mass="34531">MILGLDIGGANTKAASADGSFVESMYLPLWKGCDLEGALEAIRRRAGTADAVGVTITGELADCYGSKKEGVERIAGEAKKVFPQAVFYGIDGEFHSDVSDYRLFSAANWSASARFIGAAHKNVILIDIGSTTTDIIPIVDGVPAARLTDFERLSRGELIYAGALRTSVAALLQKAELRGKAVRTSSELFALTGDVNLLLGNISEEDYTCDAPDGGPKSREGAALRMARVVCCDLEEMTVAEAVELARQAYRKQVDDLKDGIAEVAERHGLKGAVVCGMGDFIGRDALAEMGMPFTLASGIYGKHISRVFPAFAVARLLSASLERS</sequence>
<dbReference type="Gene3D" id="3.30.420.40">
    <property type="match status" value="1"/>
</dbReference>
<dbReference type="AlphaFoldDB" id="H8I5W9"/>
<dbReference type="KEGG" id="mez:Mtc_1030"/>
<keyword evidence="3" id="KW-1185">Reference proteome</keyword>
<organism evidence="2 3">
    <name type="scientific">Methanocella conradii (strain DSM 24694 / JCM 17849 / CGMCC 1.5162 / HZ254)</name>
    <dbReference type="NCBI Taxonomy" id="1041930"/>
    <lineage>
        <taxon>Archaea</taxon>
        <taxon>Methanobacteriati</taxon>
        <taxon>Methanobacteriota</taxon>
        <taxon>Stenosarchaea group</taxon>
        <taxon>Methanomicrobia</taxon>
        <taxon>Methanocellales</taxon>
        <taxon>Methanocellaceae</taxon>
        <taxon>Methanocella</taxon>
    </lineage>
</organism>
<dbReference type="InterPro" id="IPR043129">
    <property type="entry name" value="ATPase_NBD"/>
</dbReference>
<dbReference type="GO" id="GO:0016787">
    <property type="term" value="F:hydrolase activity"/>
    <property type="evidence" value="ECO:0007669"/>
    <property type="project" value="InterPro"/>
</dbReference>
<dbReference type="InterPro" id="IPR002821">
    <property type="entry name" value="Hydantoinase_A"/>
</dbReference>
<dbReference type="InterPro" id="IPR002756">
    <property type="entry name" value="MfnF"/>
</dbReference>
<dbReference type="EMBL" id="CP003243">
    <property type="protein sequence ID" value="AFC99786.1"/>
    <property type="molecule type" value="Genomic_DNA"/>
</dbReference>
<gene>
    <name evidence="2" type="ordered locus">Mtc_1030</name>
</gene>
<dbReference type="STRING" id="1041930.Mtc_1030"/>
<dbReference type="HOGENOM" id="CLU_060932_0_0_2"/>
<dbReference type="Pfam" id="PF01968">
    <property type="entry name" value="Hydantoinase_A"/>
    <property type="match status" value="1"/>
</dbReference>
<dbReference type="NCBIfam" id="TIGR03123">
    <property type="entry name" value="one_C_unchar_1"/>
    <property type="match status" value="1"/>
</dbReference>
<reference evidence="2 3" key="1">
    <citation type="journal article" date="2012" name="J. Bacteriol.">
        <title>Complete genome sequence of a thermophilic methanogen, Methanocella conradii HZ254, isolated from Chinese rice field soil.</title>
        <authorList>
            <person name="Lu Z."/>
            <person name="Lu Y."/>
        </authorList>
    </citation>
    <scope>NUCLEOTIDE SEQUENCE [LARGE SCALE GENOMIC DNA]</scope>
    <source>
        <strain evidence="3">DSM 24694 / JCM 17849 / CGMCC 1.5162 / HZ254</strain>
    </source>
</reference>
<proteinExistence type="predicted"/>
<dbReference type="eggNOG" id="arCOG04369">
    <property type="taxonomic scope" value="Archaea"/>
</dbReference>
<dbReference type="Gene3D" id="3.30.420.190">
    <property type="entry name" value="conserved archaeal protein q6m145"/>
    <property type="match status" value="1"/>
</dbReference>
<dbReference type="Proteomes" id="UP000005233">
    <property type="component" value="Chromosome"/>
</dbReference>
<dbReference type="SUPFAM" id="SSF53067">
    <property type="entry name" value="Actin-like ATPase domain"/>
    <property type="match status" value="1"/>
</dbReference>
<evidence type="ECO:0000313" key="2">
    <source>
        <dbReference type="EMBL" id="AFC99786.1"/>
    </source>
</evidence>
<evidence type="ECO:0000313" key="3">
    <source>
        <dbReference type="Proteomes" id="UP000005233"/>
    </source>
</evidence>